<evidence type="ECO:0000256" key="1">
    <source>
        <dbReference type="SAM" id="MobiDB-lite"/>
    </source>
</evidence>
<proteinExistence type="predicted"/>
<keyword evidence="4" id="KW-1185">Reference proteome</keyword>
<reference evidence="3 4" key="1">
    <citation type="submission" date="2024-02" db="EMBL/GenBank/DDBJ databases">
        <title>Full genome sequence of Nocardioides kribbensis.</title>
        <authorList>
            <person name="Poletto B.L."/>
            <person name="Silva G."/>
            <person name="Galante D."/>
            <person name="Campos K.R."/>
            <person name="Santos M.B.N."/>
            <person name="Sacchi C.T."/>
        </authorList>
    </citation>
    <scope>NUCLEOTIDE SEQUENCE [LARGE SCALE GENOMIC DNA]</scope>
    <source>
        <strain evidence="3 4">O4R</strain>
    </source>
</reference>
<organism evidence="3 4">
    <name type="scientific">Nocardioides kribbensis</name>
    <dbReference type="NCBI Taxonomy" id="305517"/>
    <lineage>
        <taxon>Bacteria</taxon>
        <taxon>Bacillati</taxon>
        <taxon>Actinomycetota</taxon>
        <taxon>Actinomycetes</taxon>
        <taxon>Propionibacteriales</taxon>
        <taxon>Nocardioidaceae</taxon>
        <taxon>Nocardioides</taxon>
    </lineage>
</organism>
<evidence type="ECO:0000256" key="2">
    <source>
        <dbReference type="SAM" id="Phobius"/>
    </source>
</evidence>
<sequence length="190" mass="19777">MPVTPAPVRRVLVSGAGWLLVALGVVLFPLPGPGLLLLGVGAALLARHDPWAAARLEPWRRLALREAARGVATWPRTLTTVAVTTALGLSGLLWLWAPPQPAWWVLPAWTWLPGGAWAGVSQLVSGAVALGLTVQAHRRFHGVPEALGARGAGASGASGAPQDAPPHRSRGRSRGRSPDRSQGRRSGAVG</sequence>
<keyword evidence="2" id="KW-1133">Transmembrane helix</keyword>
<dbReference type="InterPro" id="IPR019099">
    <property type="entry name" value="Uncharacterised_PGPGW_TM"/>
</dbReference>
<dbReference type="RefSeq" id="WP_349804474.1">
    <property type="nucleotide sequence ID" value="NZ_JBEGDP010000008.1"/>
</dbReference>
<dbReference type="EMBL" id="JBEGDP010000008">
    <property type="protein sequence ID" value="MEQ7847461.1"/>
    <property type="molecule type" value="Genomic_DNA"/>
</dbReference>
<keyword evidence="2" id="KW-0472">Membrane</keyword>
<protein>
    <submittedName>
        <fullName evidence="3">PGPGW domain-containing protein</fullName>
    </submittedName>
</protein>
<keyword evidence="2" id="KW-0812">Transmembrane</keyword>
<evidence type="ECO:0000313" key="3">
    <source>
        <dbReference type="EMBL" id="MEQ7847461.1"/>
    </source>
</evidence>
<feature type="region of interest" description="Disordered" evidence="1">
    <location>
        <begin position="147"/>
        <end position="190"/>
    </location>
</feature>
<feature type="transmembrane region" description="Helical" evidence="2">
    <location>
        <begin position="12"/>
        <end position="30"/>
    </location>
</feature>
<dbReference type="Pfam" id="PF09656">
    <property type="entry name" value="PGPGW"/>
    <property type="match status" value="1"/>
</dbReference>
<accession>A0ABV1NY67</accession>
<gene>
    <name evidence="3" type="ORF">V6R90_09245</name>
</gene>
<evidence type="ECO:0000313" key="4">
    <source>
        <dbReference type="Proteomes" id="UP001482520"/>
    </source>
</evidence>
<feature type="transmembrane region" description="Helical" evidence="2">
    <location>
        <begin position="77"/>
        <end position="96"/>
    </location>
</feature>
<comment type="caution">
    <text evidence="3">The sequence shown here is derived from an EMBL/GenBank/DDBJ whole genome shotgun (WGS) entry which is preliminary data.</text>
</comment>
<dbReference type="Proteomes" id="UP001482520">
    <property type="component" value="Unassembled WGS sequence"/>
</dbReference>
<name>A0ABV1NY67_9ACTN</name>
<feature type="transmembrane region" description="Helical" evidence="2">
    <location>
        <begin position="116"/>
        <end position="134"/>
    </location>
</feature>